<dbReference type="EMBL" id="UZAN01043863">
    <property type="protein sequence ID" value="VDP79431.1"/>
    <property type="molecule type" value="Genomic_DNA"/>
</dbReference>
<dbReference type="AlphaFoldDB" id="A0A183AIP2"/>
<accession>A0A183AIP2</accession>
<dbReference type="Proteomes" id="UP000272942">
    <property type="component" value="Unassembled WGS sequence"/>
</dbReference>
<dbReference type="WBParaSite" id="ECPE_0000684001-mRNA-1">
    <property type="protein sequence ID" value="ECPE_0000684001-mRNA-1"/>
    <property type="gene ID" value="ECPE_0000684001"/>
</dbReference>
<evidence type="ECO:0000313" key="2">
    <source>
        <dbReference type="Proteomes" id="UP000272942"/>
    </source>
</evidence>
<evidence type="ECO:0000313" key="3">
    <source>
        <dbReference type="WBParaSite" id="ECPE_0000684001-mRNA-1"/>
    </source>
</evidence>
<name>A0A183AIP2_9TREM</name>
<gene>
    <name evidence="1" type="ORF">ECPE_LOCUS6827</name>
</gene>
<reference evidence="1 2" key="2">
    <citation type="submission" date="2018-11" db="EMBL/GenBank/DDBJ databases">
        <authorList>
            <consortium name="Pathogen Informatics"/>
        </authorList>
    </citation>
    <scope>NUCLEOTIDE SEQUENCE [LARGE SCALE GENOMIC DNA]</scope>
    <source>
        <strain evidence="1 2">Egypt</strain>
    </source>
</reference>
<sequence>MLDAARRVPEKMEWAAAKDALIAGFETPSDRQRALRSFQTAQTEVGVNSLSHAVALRALLDRVLPSLNDAARSELLLERSVESLSDNLREKARMIQAGRAMDEFTLAEAVRQLTNHEVSALQTHEVPKSQPLEDVAEALKKLTEEVAALKSN</sequence>
<evidence type="ECO:0000313" key="1">
    <source>
        <dbReference type="EMBL" id="VDP79431.1"/>
    </source>
</evidence>
<proteinExistence type="predicted"/>
<dbReference type="OrthoDB" id="6247559at2759"/>
<reference evidence="3" key="1">
    <citation type="submission" date="2016-06" db="UniProtKB">
        <authorList>
            <consortium name="WormBaseParasite"/>
        </authorList>
    </citation>
    <scope>IDENTIFICATION</scope>
</reference>
<protein>
    <submittedName>
        <fullName evidence="3">Type VI secretion system ATPase TssH</fullName>
    </submittedName>
</protein>
<organism evidence="3">
    <name type="scientific">Echinostoma caproni</name>
    <dbReference type="NCBI Taxonomy" id="27848"/>
    <lineage>
        <taxon>Eukaryota</taxon>
        <taxon>Metazoa</taxon>
        <taxon>Spiralia</taxon>
        <taxon>Lophotrochozoa</taxon>
        <taxon>Platyhelminthes</taxon>
        <taxon>Trematoda</taxon>
        <taxon>Digenea</taxon>
        <taxon>Plagiorchiida</taxon>
        <taxon>Echinostomata</taxon>
        <taxon>Echinostomatoidea</taxon>
        <taxon>Echinostomatidae</taxon>
        <taxon>Echinostoma</taxon>
    </lineage>
</organism>
<keyword evidence="2" id="KW-1185">Reference proteome</keyword>